<evidence type="ECO:0000313" key="1">
    <source>
        <dbReference type="EMBL" id="QBZ54904.1"/>
    </source>
</evidence>
<dbReference type="AlphaFoldDB" id="A0A4P7N4M6"/>
<dbReference type="Proteomes" id="UP000294847">
    <property type="component" value="Chromosome 1"/>
</dbReference>
<accession>A0A4P7N4M6</accession>
<protein>
    <submittedName>
        <fullName evidence="1">Uncharacterized protein</fullName>
    </submittedName>
</protein>
<dbReference type="EMBL" id="CP034204">
    <property type="protein sequence ID" value="QBZ54904.1"/>
    <property type="molecule type" value="Genomic_DNA"/>
</dbReference>
<evidence type="ECO:0000313" key="2">
    <source>
        <dbReference type="Proteomes" id="UP000294847"/>
    </source>
</evidence>
<gene>
    <name evidence="1" type="ORF">PoMZ_10616</name>
</gene>
<name>A0A4P7N4M6_PYROR</name>
<proteinExistence type="predicted"/>
<sequence length="91" mass="10529">MLRRRQVPGYRLNSILPRILRRAPRVANQRTWAPRFTPTPYYHIIISEPPLWTPRKVGASSSTAPPRMNHFNIRYPRGTSRTGIVLASACY</sequence>
<reference evidence="1 2" key="1">
    <citation type="journal article" date="2019" name="Mol. Biol. Evol.">
        <title>Blast fungal genomes show frequent chromosomal changes, gene gains and losses, and effector gene turnover.</title>
        <authorList>
            <person name="Gomez Luciano L.B."/>
            <person name="Jason Tsai I."/>
            <person name="Chuma I."/>
            <person name="Tosa Y."/>
            <person name="Chen Y.H."/>
            <person name="Li J.Y."/>
            <person name="Li M.Y."/>
            <person name="Jade Lu M.Y."/>
            <person name="Nakayashiki H."/>
            <person name="Li W.H."/>
        </authorList>
    </citation>
    <scope>NUCLEOTIDE SEQUENCE [LARGE SCALE GENOMIC DNA]</scope>
    <source>
        <strain evidence="1">MZ5-1-6</strain>
    </source>
</reference>
<organism evidence="1 2">
    <name type="scientific">Pyricularia oryzae</name>
    <name type="common">Rice blast fungus</name>
    <name type="synonym">Magnaporthe oryzae</name>
    <dbReference type="NCBI Taxonomy" id="318829"/>
    <lineage>
        <taxon>Eukaryota</taxon>
        <taxon>Fungi</taxon>
        <taxon>Dikarya</taxon>
        <taxon>Ascomycota</taxon>
        <taxon>Pezizomycotina</taxon>
        <taxon>Sordariomycetes</taxon>
        <taxon>Sordariomycetidae</taxon>
        <taxon>Magnaporthales</taxon>
        <taxon>Pyriculariaceae</taxon>
        <taxon>Pyricularia</taxon>
    </lineage>
</organism>